<dbReference type="RefSeq" id="WP_066922503.1">
    <property type="nucleotide sequence ID" value="NZ_CP011971.1"/>
</dbReference>
<dbReference type="GO" id="GO:0019239">
    <property type="term" value="F:deaminase activity"/>
    <property type="evidence" value="ECO:0007669"/>
    <property type="project" value="TreeGrafter"/>
</dbReference>
<dbReference type="SUPFAM" id="SSF55298">
    <property type="entry name" value="YjgF-like"/>
    <property type="match status" value="1"/>
</dbReference>
<dbReference type="OrthoDB" id="9803101at2"/>
<comment type="similarity">
    <text evidence="1">Belongs to the RutC family.</text>
</comment>
<dbReference type="KEGG" id="sdf:ACG33_15290"/>
<dbReference type="PANTHER" id="PTHR11803">
    <property type="entry name" value="2-IMINOBUTANOATE/2-IMINOPROPANOATE DEAMINASE RIDA"/>
    <property type="match status" value="1"/>
</dbReference>
<dbReference type="GO" id="GO:0005829">
    <property type="term" value="C:cytosol"/>
    <property type="evidence" value="ECO:0007669"/>
    <property type="project" value="TreeGrafter"/>
</dbReference>
<dbReference type="PATRIC" id="fig|465721.4.peg.3268"/>
<dbReference type="EMBL" id="CP011971">
    <property type="protein sequence ID" value="AMN48437.1"/>
    <property type="molecule type" value="Genomic_DNA"/>
</dbReference>
<dbReference type="InterPro" id="IPR019897">
    <property type="entry name" value="RidA_CS"/>
</dbReference>
<dbReference type="STRING" id="465721.ACG33_15290"/>
<dbReference type="CDD" id="cd00448">
    <property type="entry name" value="YjgF_YER057c_UK114_family"/>
    <property type="match status" value="1"/>
</dbReference>
<accession>A0A127FDJ6</accession>
<proteinExistence type="inferred from homology"/>
<dbReference type="PROSITE" id="PS01094">
    <property type="entry name" value="UPF0076"/>
    <property type="match status" value="1"/>
</dbReference>
<gene>
    <name evidence="2" type="ORF">ACG33_15290</name>
</gene>
<dbReference type="AlphaFoldDB" id="A0A127FDJ6"/>
<evidence type="ECO:0000256" key="1">
    <source>
        <dbReference type="ARBA" id="ARBA00010552"/>
    </source>
</evidence>
<dbReference type="Pfam" id="PF01042">
    <property type="entry name" value="Ribonuc_L-PSP"/>
    <property type="match status" value="1"/>
</dbReference>
<sequence length="127" mass="13519">MARTIIRTAAAPQAVGTYSQAVKCGNTVYVSGQIPLDPVTGELESGPMEAQIRRVFANLQAIVQAAGGDFSQVAKLNVFLIDLGNFTLLNQIMAEYFTEPYPARAAVGVASLPKGAQVEMECVVELE</sequence>
<dbReference type="FunFam" id="3.30.1330.40:FF:000001">
    <property type="entry name" value="L-PSP family endoribonuclease"/>
    <property type="match status" value="1"/>
</dbReference>
<evidence type="ECO:0000313" key="3">
    <source>
        <dbReference type="Proteomes" id="UP000070250"/>
    </source>
</evidence>
<dbReference type="NCBIfam" id="TIGR00004">
    <property type="entry name" value="Rid family detoxifying hydrolase"/>
    <property type="match status" value="1"/>
</dbReference>
<name>A0A127FDJ6_STEDE</name>
<evidence type="ECO:0000313" key="2">
    <source>
        <dbReference type="EMBL" id="AMN48437.1"/>
    </source>
</evidence>
<dbReference type="InterPro" id="IPR035959">
    <property type="entry name" value="RutC-like_sf"/>
</dbReference>
<organism evidence="2 3">
    <name type="scientific">Steroidobacter denitrificans</name>
    <dbReference type="NCBI Taxonomy" id="465721"/>
    <lineage>
        <taxon>Bacteria</taxon>
        <taxon>Pseudomonadati</taxon>
        <taxon>Pseudomonadota</taxon>
        <taxon>Gammaproteobacteria</taxon>
        <taxon>Steroidobacterales</taxon>
        <taxon>Steroidobacteraceae</taxon>
        <taxon>Steroidobacter</taxon>
    </lineage>
</organism>
<dbReference type="Proteomes" id="UP000070250">
    <property type="component" value="Chromosome"/>
</dbReference>
<reference evidence="2 3" key="1">
    <citation type="submission" date="2015-06" db="EMBL/GenBank/DDBJ databases">
        <title>A Comprehensive Approach to Explore the Metabolic and Phylogenetic Diversity of Bacterial Steroid Degradation in the Environment: Testosterone as an Example.</title>
        <authorList>
            <person name="Yang F.-C."/>
            <person name="Chen Y.-L."/>
            <person name="Yu C.-P."/>
            <person name="Tang S.-L."/>
            <person name="Wang P.-H."/>
            <person name="Ismail W."/>
            <person name="Wang C.-H."/>
            <person name="Yang C.-Y."/>
            <person name="Chiang Y.-R."/>
        </authorList>
    </citation>
    <scope>NUCLEOTIDE SEQUENCE [LARGE SCALE GENOMIC DNA]</scope>
    <source>
        <strain evidence="2 3">DSM 18526</strain>
    </source>
</reference>
<keyword evidence="3" id="KW-1185">Reference proteome</keyword>
<dbReference type="Gene3D" id="3.30.1330.40">
    <property type="entry name" value="RutC-like"/>
    <property type="match status" value="1"/>
</dbReference>
<dbReference type="InterPro" id="IPR006175">
    <property type="entry name" value="YjgF/YER057c/UK114"/>
</dbReference>
<protein>
    <submittedName>
        <fullName evidence="2">Endoribonuclease</fullName>
    </submittedName>
</protein>
<dbReference type="PANTHER" id="PTHR11803:SF39">
    <property type="entry name" value="2-IMINOBUTANOATE_2-IMINOPROPANOATE DEAMINASE"/>
    <property type="match status" value="1"/>
</dbReference>
<dbReference type="InterPro" id="IPR006056">
    <property type="entry name" value="RidA"/>
</dbReference>